<dbReference type="PANTHER" id="PTHR47235">
    <property type="entry name" value="BLR6548 PROTEIN"/>
    <property type="match status" value="1"/>
</dbReference>
<accession>A0ABQ3MIW0</accession>
<evidence type="ECO:0000256" key="1">
    <source>
        <dbReference type="ARBA" id="ARBA00010062"/>
    </source>
</evidence>
<feature type="domain" description="Leucine-binding protein" evidence="3">
    <location>
        <begin position="63"/>
        <end position="407"/>
    </location>
</feature>
<organism evidence="4 5">
    <name type="scientific">Lentzea cavernae</name>
    <dbReference type="NCBI Taxonomy" id="2020703"/>
    <lineage>
        <taxon>Bacteria</taxon>
        <taxon>Bacillati</taxon>
        <taxon>Actinomycetota</taxon>
        <taxon>Actinomycetes</taxon>
        <taxon>Pseudonocardiales</taxon>
        <taxon>Pseudonocardiaceae</taxon>
        <taxon>Lentzea</taxon>
    </lineage>
</organism>
<sequence length="434" mass="46155">MGPRPILSYRLVCLDHLDKDLCMPLRRVLPTAALALAVLVAGCGAKEDAKAQVKTGPGVTDDTISLGILTDMTGPFKASALTRMKGYELYLKQVNDRGGICGRKVELKTKDHAYDVQKALDAYFDLEPQVLGLLELAGTPMTAAIEPDIMQTRTLTAPASWAASLLGNPHMMIVGTTYDLDVINGLDHYKRRGVIKEGDTVGHVYAQGSYGDNAVEGSRFVGTQWNMKIAEQPISETAADLTQQIAALKAAGAKAVVLSTTPAQTAAAVGVAAALKWEVPFMVNVVGFDTAILDSPVGPAVEKQVSVVTSVAPFTGSQPGPREVAAAFNKYYPNDKPAIYVDHGYTVAKVFLSVVEKACEKGDLSRDGVLDAFHSTNGLDTQGLTSALHYSLVGRPSATQSYITKVDSKAPGGLTTVEELFESELVKLKGTRAK</sequence>
<gene>
    <name evidence="4" type="ORF">GCM10017774_44430</name>
</gene>
<dbReference type="EMBL" id="BNAR01000006">
    <property type="protein sequence ID" value="GHH44598.1"/>
    <property type="molecule type" value="Genomic_DNA"/>
</dbReference>
<protein>
    <submittedName>
        <fullName evidence="4">Branched-chain amino acid ABC transporter substrate-binding protein</fullName>
    </submittedName>
</protein>
<dbReference type="InterPro" id="IPR028081">
    <property type="entry name" value="Leu-bd"/>
</dbReference>
<keyword evidence="2" id="KW-0732">Signal</keyword>
<reference evidence="5" key="1">
    <citation type="journal article" date="2019" name="Int. J. Syst. Evol. Microbiol.">
        <title>The Global Catalogue of Microorganisms (GCM) 10K type strain sequencing project: providing services to taxonomists for standard genome sequencing and annotation.</title>
        <authorList>
            <consortium name="The Broad Institute Genomics Platform"/>
            <consortium name="The Broad Institute Genome Sequencing Center for Infectious Disease"/>
            <person name="Wu L."/>
            <person name="Ma J."/>
        </authorList>
    </citation>
    <scope>NUCLEOTIDE SEQUENCE [LARGE SCALE GENOMIC DNA]</scope>
    <source>
        <strain evidence="5">CGMCC 4.7367</strain>
    </source>
</reference>
<dbReference type="PANTHER" id="PTHR47235:SF1">
    <property type="entry name" value="BLR6548 PROTEIN"/>
    <property type="match status" value="1"/>
</dbReference>
<dbReference type="SUPFAM" id="SSF53822">
    <property type="entry name" value="Periplasmic binding protein-like I"/>
    <property type="match status" value="1"/>
</dbReference>
<proteinExistence type="inferred from homology"/>
<evidence type="ECO:0000256" key="2">
    <source>
        <dbReference type="ARBA" id="ARBA00022729"/>
    </source>
</evidence>
<evidence type="ECO:0000259" key="3">
    <source>
        <dbReference type="Pfam" id="PF13458"/>
    </source>
</evidence>
<comment type="similarity">
    <text evidence="1">Belongs to the leucine-binding protein family.</text>
</comment>
<keyword evidence="5" id="KW-1185">Reference proteome</keyword>
<evidence type="ECO:0000313" key="4">
    <source>
        <dbReference type="EMBL" id="GHH44598.1"/>
    </source>
</evidence>
<dbReference type="Pfam" id="PF13458">
    <property type="entry name" value="Peripla_BP_6"/>
    <property type="match status" value="1"/>
</dbReference>
<name>A0ABQ3MIW0_9PSEU</name>
<evidence type="ECO:0000313" key="5">
    <source>
        <dbReference type="Proteomes" id="UP000605568"/>
    </source>
</evidence>
<dbReference type="Gene3D" id="3.40.50.2300">
    <property type="match status" value="2"/>
</dbReference>
<dbReference type="Proteomes" id="UP000605568">
    <property type="component" value="Unassembled WGS sequence"/>
</dbReference>
<dbReference type="InterPro" id="IPR028082">
    <property type="entry name" value="Peripla_BP_I"/>
</dbReference>
<comment type="caution">
    <text evidence="4">The sequence shown here is derived from an EMBL/GenBank/DDBJ whole genome shotgun (WGS) entry which is preliminary data.</text>
</comment>